<dbReference type="EMBL" id="CM043022">
    <property type="protein sequence ID" value="KAI4457267.1"/>
    <property type="molecule type" value="Genomic_DNA"/>
</dbReference>
<keyword evidence="2" id="KW-1185">Reference proteome</keyword>
<protein>
    <submittedName>
        <fullName evidence="1">Uncharacterized protein</fullName>
    </submittedName>
</protein>
<evidence type="ECO:0000313" key="1">
    <source>
        <dbReference type="EMBL" id="KAI4457267.1"/>
    </source>
</evidence>
<comment type="caution">
    <text evidence="1">The sequence shown here is derived from an EMBL/GenBank/DDBJ whole genome shotgun (WGS) entry which is preliminary data.</text>
</comment>
<evidence type="ECO:0000313" key="2">
    <source>
        <dbReference type="Proteomes" id="UP001056778"/>
    </source>
</evidence>
<accession>A0ACB9SQL3</accession>
<organism evidence="1 2">
    <name type="scientific">Holotrichia oblita</name>
    <name type="common">Chafer beetle</name>
    <dbReference type="NCBI Taxonomy" id="644536"/>
    <lineage>
        <taxon>Eukaryota</taxon>
        <taxon>Metazoa</taxon>
        <taxon>Ecdysozoa</taxon>
        <taxon>Arthropoda</taxon>
        <taxon>Hexapoda</taxon>
        <taxon>Insecta</taxon>
        <taxon>Pterygota</taxon>
        <taxon>Neoptera</taxon>
        <taxon>Endopterygota</taxon>
        <taxon>Coleoptera</taxon>
        <taxon>Polyphaga</taxon>
        <taxon>Scarabaeiformia</taxon>
        <taxon>Scarabaeidae</taxon>
        <taxon>Melolonthinae</taxon>
        <taxon>Holotrichia</taxon>
    </lineage>
</organism>
<reference evidence="1" key="1">
    <citation type="submission" date="2022-04" db="EMBL/GenBank/DDBJ databases">
        <title>Chromosome-scale genome assembly of Holotrichia oblita Faldermann.</title>
        <authorList>
            <person name="Rongchong L."/>
        </authorList>
    </citation>
    <scope>NUCLEOTIDE SEQUENCE</scope>
    <source>
        <strain evidence="1">81SQS9</strain>
    </source>
</reference>
<dbReference type="Proteomes" id="UP001056778">
    <property type="component" value="Chromosome 8"/>
</dbReference>
<proteinExistence type="predicted"/>
<name>A0ACB9SQL3_HOLOL</name>
<sequence>MDEKIELIQPSTTTHQEDIDIIETLDNGELVLENLTENSSLISPRDDEDYGDDVDSIDELILEQKSEFCEVFDTKRKELDKIQSDLNELMDRLNNFLAEDSVCYGDTESLDAQTYDDDLSEKQDGPQEKELIKQKGWNEIPVEEMYVSDGLNPPEINWDILAPFIQNVVGDLKKIRNLNQMTSSVLQRIRNITGVTEAQITEEN</sequence>
<gene>
    <name evidence="1" type="ORF">MML48_8g00019014</name>
</gene>